<dbReference type="InterPro" id="IPR052736">
    <property type="entry name" value="Stf3_sulfotransferase"/>
</dbReference>
<keyword evidence="2" id="KW-0812">Transmembrane</keyword>
<protein>
    <submittedName>
        <fullName evidence="3">Sulfotransferase</fullName>
    </submittedName>
</protein>
<organism evidence="3 4">
    <name type="scientific">Thioalkalicoccus limnaeus</name>
    <dbReference type="NCBI Taxonomy" id="120681"/>
    <lineage>
        <taxon>Bacteria</taxon>
        <taxon>Pseudomonadati</taxon>
        <taxon>Pseudomonadota</taxon>
        <taxon>Gammaproteobacteria</taxon>
        <taxon>Chromatiales</taxon>
        <taxon>Chromatiaceae</taxon>
        <taxon>Thioalkalicoccus</taxon>
    </lineage>
</organism>
<keyword evidence="2" id="KW-0472">Membrane</keyword>
<feature type="transmembrane region" description="Helical" evidence="2">
    <location>
        <begin position="161"/>
        <end position="184"/>
    </location>
</feature>
<dbReference type="SUPFAM" id="SSF52540">
    <property type="entry name" value="P-loop containing nucleoside triphosphate hydrolases"/>
    <property type="match status" value="1"/>
</dbReference>
<keyword evidence="4" id="KW-1185">Reference proteome</keyword>
<feature type="region of interest" description="Disordered" evidence="1">
    <location>
        <begin position="385"/>
        <end position="415"/>
    </location>
</feature>
<dbReference type="PANTHER" id="PTHR36451">
    <property type="entry name" value="PAPS-DEPENDENT SULFOTRANSFERASE STF3"/>
    <property type="match status" value="1"/>
</dbReference>
<feature type="compositionally biased region" description="Basic and acidic residues" evidence="1">
    <location>
        <begin position="396"/>
        <end position="409"/>
    </location>
</feature>
<proteinExistence type="predicted"/>
<dbReference type="Pfam" id="PF13469">
    <property type="entry name" value="Sulfotransfer_3"/>
    <property type="match status" value="1"/>
</dbReference>
<dbReference type="Gene3D" id="3.40.50.300">
    <property type="entry name" value="P-loop containing nucleotide triphosphate hydrolases"/>
    <property type="match status" value="1"/>
</dbReference>
<evidence type="ECO:0000313" key="3">
    <source>
        <dbReference type="EMBL" id="MEY6431938.1"/>
    </source>
</evidence>
<dbReference type="Proteomes" id="UP001564408">
    <property type="component" value="Unassembled WGS sequence"/>
</dbReference>
<evidence type="ECO:0000256" key="1">
    <source>
        <dbReference type="SAM" id="MobiDB-lite"/>
    </source>
</evidence>
<dbReference type="RefSeq" id="WP_369666320.1">
    <property type="nucleotide sequence ID" value="NZ_JBDKXB010000005.1"/>
</dbReference>
<accession>A0ABV4BF81</accession>
<reference evidence="3 4" key="1">
    <citation type="submission" date="2024-05" db="EMBL/GenBank/DDBJ databases">
        <title>Genome Sequence and Characterization of the New Strain Purple Sulfur Bacterium of Genus Thioalkalicoccus.</title>
        <authorList>
            <person name="Bryantseva I.A."/>
            <person name="Kyndt J.A."/>
            <person name="Imhoff J.F."/>
        </authorList>
    </citation>
    <scope>NUCLEOTIDE SEQUENCE [LARGE SCALE GENOMIC DNA]</scope>
    <source>
        <strain evidence="3 4">Um2</strain>
    </source>
</reference>
<dbReference type="EMBL" id="JBDKXB010000005">
    <property type="protein sequence ID" value="MEY6431938.1"/>
    <property type="molecule type" value="Genomic_DNA"/>
</dbReference>
<name>A0ABV4BF81_9GAMM</name>
<dbReference type="InterPro" id="IPR027417">
    <property type="entry name" value="P-loop_NTPase"/>
</dbReference>
<evidence type="ECO:0000313" key="4">
    <source>
        <dbReference type="Proteomes" id="UP001564408"/>
    </source>
</evidence>
<gene>
    <name evidence="3" type="ORF">ABC977_05885</name>
</gene>
<dbReference type="PANTHER" id="PTHR36451:SF1">
    <property type="entry name" value="OMEGA-HYDROXY-BETA-DIHYDROMENAQUINONE-9 SULFOTRANSFERASE STF3"/>
    <property type="match status" value="1"/>
</dbReference>
<keyword evidence="2" id="KW-1133">Transmembrane helix</keyword>
<feature type="transmembrane region" description="Helical" evidence="2">
    <location>
        <begin position="34"/>
        <end position="57"/>
    </location>
</feature>
<sequence length="415" mass="47618">MPSLFVATSFRILRSLVASLRPARHGGRFSWRHVLVLAGFLPLFLVMQGIHWLGFLLDELLFRGYRRVEIREPLFILGVPRSGTTHLHRVLAKDPQFTTFSTWECLFALSVTERRIWLALARVDRFVGSPAARLLNRIENLVFGHLDGVHPMRLQDPEEDYFSLTPVLACFILVLAFPHLAWIWRMGTFDRDMPAADRQRLLDFYESNLKRHLYVHGQDKRLLSKNAAFAPLAGSLVERFPDARFIVCLRAPAETLPSQLSSLRAGLDLFDVERVLPDFQDRLLAQLAFYYENLHQALASLPPERRAWIEMRALGPDLIHTVDQVYERLGLTSGPVFRYHLAQAQRDAKGYRSRHRYDAGQVGLTSAQIRERFDPLYQRFDRALARPGTPPGLAREAAEGMDVTHRPEYSNRGNA</sequence>
<evidence type="ECO:0000256" key="2">
    <source>
        <dbReference type="SAM" id="Phobius"/>
    </source>
</evidence>
<comment type="caution">
    <text evidence="3">The sequence shown here is derived from an EMBL/GenBank/DDBJ whole genome shotgun (WGS) entry which is preliminary data.</text>
</comment>